<name>A0A126SYU2_9BACT</name>
<evidence type="ECO:0000256" key="3">
    <source>
        <dbReference type="ARBA" id="ARBA00023194"/>
    </source>
</evidence>
<dbReference type="PANTHER" id="PTHR10696:SF56">
    <property type="entry name" value="TAUD_TFDA-LIKE DOMAIN-CONTAINING PROTEIN"/>
    <property type="match status" value="1"/>
</dbReference>
<evidence type="ECO:0000259" key="4">
    <source>
        <dbReference type="Pfam" id="PF02668"/>
    </source>
</evidence>
<dbReference type="Pfam" id="PF02668">
    <property type="entry name" value="TauD"/>
    <property type="match status" value="1"/>
</dbReference>
<dbReference type="GO" id="GO:0017000">
    <property type="term" value="P:antibiotic biosynthetic process"/>
    <property type="evidence" value="ECO:0007669"/>
    <property type="project" value="UniProtKB-KW"/>
</dbReference>
<feature type="domain" description="TauD/TfdA-like" evidence="4">
    <location>
        <begin position="54"/>
        <end position="308"/>
    </location>
</feature>
<dbReference type="InterPro" id="IPR050411">
    <property type="entry name" value="AlphaKG_dependent_hydroxylases"/>
</dbReference>
<dbReference type="InterPro" id="IPR003819">
    <property type="entry name" value="TauD/TfdA-like"/>
</dbReference>
<dbReference type="Gene3D" id="3.60.130.10">
    <property type="entry name" value="Clavaminate synthase-like"/>
    <property type="match status" value="1"/>
</dbReference>
<dbReference type="PANTHER" id="PTHR10696">
    <property type="entry name" value="GAMMA-BUTYROBETAINE HYDROXYLASE-RELATED"/>
    <property type="match status" value="1"/>
</dbReference>
<dbReference type="SUPFAM" id="SSF51197">
    <property type="entry name" value="Clavaminate synthase-like"/>
    <property type="match status" value="1"/>
</dbReference>
<evidence type="ECO:0000313" key="5">
    <source>
        <dbReference type="EMBL" id="AMK59481.1"/>
    </source>
</evidence>
<dbReference type="EMBL" id="KU144989">
    <property type="protein sequence ID" value="AMK59481.1"/>
    <property type="molecule type" value="Genomic_DNA"/>
</dbReference>
<keyword evidence="2" id="KW-0560">Oxidoreductase</keyword>
<evidence type="ECO:0000256" key="2">
    <source>
        <dbReference type="ARBA" id="ARBA00023002"/>
    </source>
</evidence>
<keyword evidence="3" id="KW-0045">Antibiotic biosynthesis</keyword>
<dbReference type="GO" id="GO:0051213">
    <property type="term" value="F:dioxygenase activity"/>
    <property type="evidence" value="ECO:0007669"/>
    <property type="project" value="UniProtKB-KW"/>
</dbReference>
<sequence length="346" mass="39312">MSFTPRELETHVDWRSADVADPARWTVELTASDHRELDRALEVAKARSRNLLDIRREDFPLEGLAPKLAEVERELIDGRGFVRFSALDASRYSDDDLTMLYWGIGMHLGDPWPQNKYGHMMGDVTDQGKRLDDPTARGNELGLIGLDYHTDGSDLVGLMCLRRAKSGGLSCVANVVAIYNELVRSRPDLVAELYNLLPWDFRGEEPKGGAPFYQRAVFTEHDDRLFVRFIPQYIKASQRHADAPRLSARVIEALDTVADMARDPQFNVYMELTPGTMQFINNYHVLHGRMPYEDDVANGYKRHLKRLWLATRYLKSRPKTFANGAHIHWAQNKSVSRIAAVGSAAD</sequence>
<keyword evidence="5" id="KW-0223">Dioxygenase</keyword>
<organism evidence="5">
    <name type="scientific">uncultured bacterium UPO67part1</name>
    <dbReference type="NCBI Taxonomy" id="1776986"/>
    <lineage>
        <taxon>Bacteria</taxon>
        <taxon>environmental samples</taxon>
    </lineage>
</organism>
<comment type="cofactor">
    <cofactor evidence="1">
        <name>Fe(2+)</name>
        <dbReference type="ChEBI" id="CHEBI:29033"/>
    </cofactor>
</comment>
<reference evidence="5" key="1">
    <citation type="journal article" date="2016" name="Appl. Environ. Microbiol.">
        <title>Functional Metagenomics of a Biostimulated Petroleum-Contaminated Soil Reveals an Extraordinary Diversity of Extradiol Dioxygenases.</title>
        <authorList>
            <person name="Terron-Gonzalez L."/>
            <person name="Martin-Cabello G."/>
            <person name="Ferrer M."/>
            <person name="Santero E."/>
        </authorList>
    </citation>
    <scope>NUCLEOTIDE SEQUENCE</scope>
</reference>
<protein>
    <submittedName>
        <fullName evidence="5">Taurine catabolism dioxygenase TauD/TfdA</fullName>
    </submittedName>
</protein>
<dbReference type="AlphaFoldDB" id="A0A126SYU2"/>
<evidence type="ECO:0000256" key="1">
    <source>
        <dbReference type="ARBA" id="ARBA00001954"/>
    </source>
</evidence>
<dbReference type="InterPro" id="IPR042098">
    <property type="entry name" value="TauD-like_sf"/>
</dbReference>
<proteinExistence type="predicted"/>
<accession>A0A126SYU2</accession>